<dbReference type="Proteomes" id="UP000487649">
    <property type="component" value="Unassembled WGS sequence"/>
</dbReference>
<protein>
    <submittedName>
        <fullName evidence="4">Uncharacterized protein</fullName>
    </submittedName>
</protein>
<gene>
    <name evidence="4" type="ORF">GMA92_07285</name>
</gene>
<evidence type="ECO:0000313" key="4">
    <source>
        <dbReference type="EMBL" id="MTK21223.1"/>
    </source>
</evidence>
<feature type="transmembrane region" description="Helical" evidence="1">
    <location>
        <begin position="57"/>
        <end position="77"/>
    </location>
</feature>
<proteinExistence type="predicted"/>
<evidence type="ECO:0000256" key="1">
    <source>
        <dbReference type="SAM" id="Phobius"/>
    </source>
</evidence>
<dbReference type="EMBL" id="WMQE01000013">
    <property type="protein sequence ID" value="MTK21223.1"/>
    <property type="molecule type" value="Genomic_DNA"/>
</dbReference>
<dbReference type="InterPro" id="IPR057359">
    <property type="entry name" value="YfjL_N"/>
</dbReference>
<feature type="domain" description="YfjL-like N-terminal" evidence="3">
    <location>
        <begin position="116"/>
        <end position="203"/>
    </location>
</feature>
<feature type="transmembrane region" description="Helical" evidence="1">
    <location>
        <begin position="83"/>
        <end position="108"/>
    </location>
</feature>
<dbReference type="InterPro" id="IPR056905">
    <property type="entry name" value="YfjL_C"/>
</dbReference>
<keyword evidence="1" id="KW-0812">Transmembrane</keyword>
<name>A0A9X5ANC2_9FIRM</name>
<sequence length="363" mass="41076">MKLTIQKGSLGLGLVLLWVGVLNTGTDSLFYNSLLFPIVGAFLRIGTVLPVLKMLVYLMSTLFALLLGWELIQSGIYSGMISFSIFMTMTYAALIGIGALILSYFRCLFNQTVNWKKRSVLGVMGTFLLLWILAGANSLIGNPFDANKATKAIEGYVEHQYPKEDLKVKEATYVFETASYQSLIYHEENEDLNFSVSYQNGEIVDDTYESHVLSYFNTLKRLSAQYSILVNELLNEKFHLKENQSFVYYDFDAVDYMSKILELGMEFDETLPISAQITLQFTLETQSIDELNDFIVSVFEVLEEKGYHFDVYHLKAQNQKECIWIESITPNDILSGQLAARIEAGLANVSSYGIKTNKSSNKF</sequence>
<feature type="transmembrane region" description="Helical" evidence="1">
    <location>
        <begin position="120"/>
        <end position="140"/>
    </location>
</feature>
<keyword evidence="1" id="KW-0472">Membrane</keyword>
<evidence type="ECO:0000259" key="3">
    <source>
        <dbReference type="Pfam" id="PF25425"/>
    </source>
</evidence>
<dbReference type="AlphaFoldDB" id="A0A9X5ANC2"/>
<dbReference type="Pfam" id="PF24911">
    <property type="entry name" value="YfjL_C"/>
    <property type="match status" value="1"/>
</dbReference>
<keyword evidence="1" id="KW-1133">Transmembrane helix</keyword>
<accession>A0A9X5ANC2</accession>
<evidence type="ECO:0000259" key="2">
    <source>
        <dbReference type="Pfam" id="PF24911"/>
    </source>
</evidence>
<comment type="caution">
    <text evidence="4">The sequence shown here is derived from an EMBL/GenBank/DDBJ whole genome shotgun (WGS) entry which is preliminary data.</text>
</comment>
<dbReference type="Pfam" id="PF25425">
    <property type="entry name" value="YfjL_N"/>
    <property type="match status" value="1"/>
</dbReference>
<evidence type="ECO:0000313" key="5">
    <source>
        <dbReference type="Proteomes" id="UP000487649"/>
    </source>
</evidence>
<feature type="domain" description="YfjL-like C-terminal" evidence="2">
    <location>
        <begin position="225"/>
        <end position="338"/>
    </location>
</feature>
<reference evidence="4 5" key="1">
    <citation type="journal article" date="2019" name="Nat. Med.">
        <title>A library of human gut bacterial isolates paired with longitudinal multiomics data enables mechanistic microbiome research.</title>
        <authorList>
            <person name="Poyet M."/>
            <person name="Groussin M."/>
            <person name="Gibbons S.M."/>
            <person name="Avila-Pacheco J."/>
            <person name="Jiang X."/>
            <person name="Kearney S.M."/>
            <person name="Perrotta A.R."/>
            <person name="Berdy B."/>
            <person name="Zhao S."/>
            <person name="Lieberman T.D."/>
            <person name="Swanson P.K."/>
            <person name="Smith M."/>
            <person name="Roesemann S."/>
            <person name="Alexander J.E."/>
            <person name="Rich S.A."/>
            <person name="Livny J."/>
            <person name="Vlamakis H."/>
            <person name="Clish C."/>
            <person name="Bullock K."/>
            <person name="Deik A."/>
            <person name="Scott J."/>
            <person name="Pierce K.A."/>
            <person name="Xavier R.J."/>
            <person name="Alm E.J."/>
        </authorList>
    </citation>
    <scope>NUCLEOTIDE SEQUENCE [LARGE SCALE GENOMIC DNA]</scope>
    <source>
        <strain evidence="4 5">BIOML-A198</strain>
    </source>
</reference>
<organism evidence="4 5">
    <name type="scientific">Turicibacter sanguinis</name>
    <dbReference type="NCBI Taxonomy" id="154288"/>
    <lineage>
        <taxon>Bacteria</taxon>
        <taxon>Bacillati</taxon>
        <taxon>Bacillota</taxon>
        <taxon>Erysipelotrichia</taxon>
        <taxon>Erysipelotrichales</taxon>
        <taxon>Turicibacteraceae</taxon>
        <taxon>Turicibacter</taxon>
    </lineage>
</organism>